<dbReference type="HOGENOM" id="CLU_224125_0_0_6"/>
<dbReference type="InterPro" id="IPR011049">
    <property type="entry name" value="Serralysin-like_metalloprot_C"/>
</dbReference>
<dbReference type="SUPFAM" id="SSF101967">
    <property type="entry name" value="Adhesin YadA, collagen-binding domain"/>
    <property type="match status" value="4"/>
</dbReference>
<keyword evidence="8" id="KW-0653">Protein transport</keyword>
<feature type="domain" description="Trimeric autotransporter adhesin YadA-like head" evidence="13">
    <location>
        <begin position="155"/>
        <end position="175"/>
    </location>
</feature>
<feature type="region of interest" description="Disordered" evidence="11">
    <location>
        <begin position="1071"/>
        <end position="1091"/>
    </location>
</feature>
<keyword evidence="10" id="KW-0998">Cell outer membrane</keyword>
<feature type="domain" description="Trimeric autotransporter adhesin YadA-like stalk" evidence="14">
    <location>
        <begin position="4218"/>
        <end position="4257"/>
    </location>
</feature>
<dbReference type="Pfam" id="PF05658">
    <property type="entry name" value="YadA_head"/>
    <property type="match status" value="5"/>
</dbReference>
<evidence type="ECO:0000256" key="3">
    <source>
        <dbReference type="ARBA" id="ARBA00005848"/>
    </source>
</evidence>
<dbReference type="InterPro" id="IPR045584">
    <property type="entry name" value="Pilin-like"/>
</dbReference>
<evidence type="ECO:0000256" key="10">
    <source>
        <dbReference type="ARBA" id="ARBA00023237"/>
    </source>
</evidence>
<dbReference type="eggNOG" id="COG5295">
    <property type="taxonomic scope" value="Bacteria"/>
</dbReference>
<evidence type="ECO:0000256" key="7">
    <source>
        <dbReference type="ARBA" id="ARBA00022729"/>
    </source>
</evidence>
<dbReference type="CDD" id="cd12820">
    <property type="entry name" value="LbR_YadA-like"/>
    <property type="match status" value="2"/>
</dbReference>
<sequence>MNKIYKVIFNRNKNRYEIVSELASSRGGKCKVKAGKQIGKLFMTGLLATFLSSVALAADEDVKVKYDAATGTIKIFKADESQVLASYAVGGKINPIEQVYNKDKQQAPPTGIIAIGDQSKAVQSNSIAIGANAHAGDLTPAKGKDYPEDNSTGYIAIGTKAVASGKRSISLGNYSSENEGSYNIVQGNDSIGIGTSTSVFGYSGVSIGRRNIIGVPDPDLVNNGVLTTKSKTKYGENDLGGNSVIVGAYNVAYGNRSNIIGTYSRAMGNNSVAIGSGVQSLTDGAIAIGKGSGYEFEDASRRAKSTDRDYYGRDWELPPEYKVLKQVLLTDIAGDKTDTRTSSRKKGYFEHKDQPKYNNYGAGSSDPGGFIVEGKNALGIGTYTQVRGDSAIGLATGEMTADLSEKDKSQYARDMRKIMDMEETLYDAKEALKAGTGDTAALESAVKAAEESLSAAKKTFRETYLKKYSFVDGDGALGVGRQILAQGDRSMAVGDYAKAISSDAIAYGGQTLANGTNSMAMGGSAHVGTTDTSFDNSMAIGSHTNVQAGNAVALGAFSQVTGTNSLALGFGTQSSTDSNNITYNSVSGHDSTLIGSYGNIAGNNSILIGSSGSIANDRVVGLGNNINIAAAKSDDQENNTAGSVFLGDHAGYVTDSKRARSLGKVDVVGSNEKMELTESLSSTKGALRDYTKDFIYIYMLEKQDDGTQIGAPIAVRSDFAGGDSTVGVVSVGSTYEQKFKDLTAIKDYHTKVGSLITVPVEVEVEVTKNGIKLGKQNQTRYFAADSTEEAINADNTLSEADKKKVWDAIQAKTSSSDSTYTVFETRRIQNVAPGLIGVNSTDAINGSQLFATNQMLGNLVGSLKKTFGDNVTITEDGQINVSGGTLGWIAKAKAADGGTVDYQVGKDDKITKDNLEKKGSAIEAADQLVFQAGKNIGLVQTPDTLTISTIDTPSFKSVELRGDEKTVDGKKVTEVTKIDSSGMKVVTETSTPASDGSTTPTVTEKVSTTVGKDGVSTDGSVKVTNGTTDLVTIDKGTDGSGTDKEYGKIGLDGKNGSNATITVDRGTSSLDNTKNIGTAPNQDISKDNPAKMDRITYTTKNKDGDDVTHEVATLDDGLFFSGDSADGQDGNVKNKFDRKLSQETKIIGGVDLGLQADATVEQREAAITAKLTDGNIGVISDGSDTLTVKLAKQLTGLDSTTYTSPTTKTDDGDDATSTMKVDGNGVRFVGDKDTVKNDAPSLTTDGITGGGKQITNIDSGLKNGNTTISISDLKDPNKTETINPILNNAVNVNDLKTIVDAGFKLNTSGQGNAGASTVKIGETINVINGVNTKVSAIDDTVEGTHTFHIDVTGMPISYTDNQGNALTKIGDKYYKNTDIENGKPKTDATEVPADEVTNNIKVINKDGTTNNQGTISNVKSVFDSNIGNGADTGSKVDEIKDGSVISNTGSNQFIDDLTKLNDQVDPNATDAKAEKIRAKKDEEKLNSVSTVRDLQKVALTPLFFEGDTAESATTKNAFGRKLSEKAKIVGGQKDVTKLTDNNIGVVSNGSDTLTVKLAKNLVNLTSVETGSGNNKTKMTENGVTTTVKDGDTFKVTTTTPNGLATTEVKLDSEGMPKGESTTTMVTTDGVTITTQTPKNGDKPASTTETKLSKDGLATDGTVKVTNGKTGDDAKDLVTIGKGTETDPNATDKEFGTVAIDGKNGSKATLTVDRGTKSVTDSANVGKDPTKPIDKDNPAAGMDRLTYTTTTGIGDKTIEIEHQVATLDDGFFLTTEHTEADKTRTVLFNNTIKVLDGANTKVSAMGGEDGTHTFSIDVTGLPMTYTATDANGKTQDVHKVGDTYTLADGTKLVQVRDKFYKPDQVEEVNGTLQVKADQEDKDTKLNNISLTSPVANTAPTLSNVGSALKKSDGTRITMSDLDDSSVYPTNNPIWNNAVNVGDLKAATDAARTEVTGTGEAFVTRKQATDGHTIYNVHVDKILSHKDAAGNELVRGGDGKYYTNKEIKDKTYIPSENKWYSNRDITDGKPNKDAQAVTPTPVDQSNVKTSLVNPNTGVGTGTDTSMTLDNVKSGIGGDAGNGIKDGKTVDGTQGNNTFIKNLDKVGGTGKGAIDKTTVVNAGDLKNLADTPLFFSGDVSSATGTNNTFSRKLSEKVSIVGEVKDGLADTASAEDKANAIRAKLSDGNIGVVSNGTDTLTIKLAKELQNLTSVTTGSGDNTTVMNQDGVTITTQTPKNGDKPASTTETKLSKDGLATDGTVKVTNGKTGDDAKDLVTIGKGTETDPNATDKEFGTVAIDGKNGSNATLTVDRGTSSLDDTKNIGGTDPKQDIDENNPAKMDRITYTTKNKEGNDVTHEVATLDDGFMLTTSTDVANSKAPANVKLNHTIKFTDGANTKVSTVTSKDGVHELHVDVTGLPVTYTASVVDDQGNPTNTQNVSKVGDTYQLEDGTKLVKSGDKYYKLDQIENGVPKAGEKGLTIDNSIRVINPEDPSKTAKITNVAPGEADTDAVNMSQLKQKAAAATTEVTGTGAAEVTKVTGANGQNIYNVHVDKLMTVKPVDVNTNIARGGDGKYYNANDIAGKTFVPSENKWYNTADVDATTGKPLEGKSALANQPLALDQSKLKNSVVNPNGDGATIVDNVKSGIGGKVDDPEHEHKNTFIDNINKVGKPANEGGIDKTTVVNAGDLKNLADTPLFFSGDAADGKNGNAKNTFGRKLSEEAKIVGGVTTPANLTDNNIGVVSNGTDTLTIKLAKELTNLTSVTTGSGDNTTVMNQDGVTIKAKTDNTDGTKTDHKTSLTKDGLATDGTVKVTNGKTGDNAKDLVTIAKGTETDPNATDKEFGTVAIDGKNGSNATLTVDRGTKSVTDSANVGKDRTKPIGEKNPVAGMDRLTYTTTGPDNTTINHEVATLDDGFFLTTSTDVAKGKAAAGVKLNHTIKFTDGANTKVSTVDSKDGIHELHVDVTGLPMTYTVSQTGGTDAPVSVSKVGDTYQLADGTKLVKVGDKFYKPSQLVDPDADKPQVKPEEVAKNWTVNDSISLVNKDGSNNAPTTLKNVGSGLKDANGNDTTLDKAVGSNAVNVDDLRTMGKAATTEVTGTGAAEVTKVTGANGQNIYNVHVDKLMTVKPVDPKANITRGGDGKYYNKDDIAGKTFVSDGNGGGSWYNASDVDAKTGKPLEDKSPLAEQPIALDQSKLKNSVVNPNGDGATIVDNVKSGIGGEVKDTSGKNTFIKKLEKVGGTGEGAIDKTTVVNAGDLKNLADTPLFFQGDVSSATGTNNTFSRKLSEKVSIVGEVKHGLADTASAEDKANAIRAKLSDGNIGVVSNGTDTLTIKLAKELQNLTSVTTGSGDNTTVMNQDGVTITTQTPKNGDKPASTTETKLSKDGLATDGTVKVTNGKTGDDAKDLVTIGKGTETDQNATDKEFGTVTIDGKNGSNATLTVDRGTSSLDDTKNIGTDPNQDISENNPAKMDRITYTTKNKDGKDVTHEVATLDDGFFLTTSTDVAKGKAAAGVKLNHTIKFTDGANTKVSTVDSKDGIHELHVDVTGLPMTYTVSQTGDAGTSESVSKVGDTYQLADGTKLVKVGDKFYKPSQLVDPNAEQPQVQPEEENKDWTVNDSISLVNKEGSDKSPTLKNVGSGLKDANGNATTLDKAVGSNAVNVDDLRTMGKAATTEVTGTGAAEVTKVTGANGQNIYNVHVERFMQVAETDVEGNKVVKAADNHYYKEADIKNKTYIDGKWYNNTDIKDKTYIDGKWYSDTEITDGKANPDATELTVQATTAPNKAVGLQNNLVNPNDNKPTRLSNLASALSGEVGNGANPADNSAINGIDKNGKPKSEPGSNTFVKNVLDLDATVKTVEQLKTSLGHDPSEDEVKAEKARAEKDKALLNSAVTVADLQKTLQSPLFFEGDSADGVANENGSDKNTFARKLSQKTKIVGGVDLGLKENATADERKKAIAEKLTDHNIGVISNGTDTLTIKLAKDLTDLHSVTTTDDKGNTTQINGKGLATTADNGKGNIKITTVTSDGITIVTTDKDGNNSVSLTNKGLDNGHHQIINVKSGLLDRQGNPVTLKNAPEDILNNAVNVKDLRDVVQGLTDSGKGGGFGLTGNNGEVRKSLGETITLKGGIANKIENGIDMNKPEKATTDKNTYIDVKTSKNGSEKIMVVEIAKDLTDLNSAEFTDQEGNTTKMKGDGIYIDKNGDGNADISLTSEGLNNGGNKITNVADGTEDTDAVNVSQLNKLKQEIKQNIGDEINELNAYAPVVYSDKEGNRVIRKGNKFVKKNDETVEILPQDIRLSLVNADGKTTNPSTLQNVAKGVNKTDAVNVEQLEEATEKPLTFNGDAGSSSAKLGETVAIKGGANSADLTDNNIGVIADSSTKTLNVKLSKKLKGLESAEFVDNNGNTTNITGDGVHISGGNGSNVSLTSQGLNNGGNRITNVAPGVEATDAVNVSQLNQVGAALHNRINNVAKGAYGGVASAGAMASLPQAYLPGKSMVAAGASHYRGESAVALGASRISDNGKIILKLNASHNTSGNTMVGAGVGYQF</sequence>
<dbReference type="Gene3D" id="6.10.250.2040">
    <property type="match status" value="1"/>
</dbReference>
<feature type="domain" description="Trimeric autotransporter adhesin YadA-like stalk" evidence="14">
    <location>
        <begin position="4310"/>
        <end position="4333"/>
    </location>
</feature>
<keyword evidence="5" id="KW-1134">Transmembrane beta strand</keyword>
<dbReference type="Pfam" id="PF05662">
    <property type="entry name" value="YadA_stalk"/>
    <property type="match status" value="5"/>
</dbReference>
<dbReference type="Proteomes" id="UP000006908">
    <property type="component" value="Chromosome"/>
</dbReference>
<feature type="region of interest" description="Disordered" evidence="11">
    <location>
        <begin position="2228"/>
        <end position="2247"/>
    </location>
</feature>
<keyword evidence="7" id="KW-0732">Signal</keyword>
<feature type="domain" description="ESPR" evidence="15">
    <location>
        <begin position="1"/>
        <end position="38"/>
    </location>
</feature>
<dbReference type="InterPro" id="IPR005594">
    <property type="entry name" value="YadA_C"/>
</dbReference>
<dbReference type="RefSeq" id="WP_013746353.1">
    <property type="nucleotide sequence ID" value="NC_015460.1"/>
</dbReference>
<dbReference type="EMBL" id="CP002667">
    <property type="protein sequence ID" value="AEC17582.1"/>
    <property type="molecule type" value="Genomic_DNA"/>
</dbReference>
<feature type="domain" description="Trimeric autotransporter adhesin YadA-like stalk" evidence="14">
    <location>
        <begin position="2495"/>
        <end position="2528"/>
    </location>
</feature>
<dbReference type="SUPFAM" id="SSF54523">
    <property type="entry name" value="Pili subunits"/>
    <property type="match status" value="1"/>
</dbReference>
<evidence type="ECO:0000256" key="4">
    <source>
        <dbReference type="ARBA" id="ARBA00022448"/>
    </source>
</evidence>
<evidence type="ECO:0000256" key="5">
    <source>
        <dbReference type="ARBA" id="ARBA00022452"/>
    </source>
</evidence>
<evidence type="ECO:0000259" key="13">
    <source>
        <dbReference type="Pfam" id="PF05658"/>
    </source>
</evidence>
<feature type="domain" description="Trimeric autotransporter adhesin YadA-like stalk" evidence="14">
    <location>
        <begin position="827"/>
        <end position="867"/>
    </location>
</feature>
<feature type="compositionally biased region" description="Low complexity" evidence="11">
    <location>
        <begin position="998"/>
        <end position="1010"/>
    </location>
</feature>
<name>F4HBU4_GALAU</name>
<evidence type="ECO:0000256" key="6">
    <source>
        <dbReference type="ARBA" id="ARBA00022692"/>
    </source>
</evidence>
<feature type="compositionally biased region" description="Polar residues" evidence="11">
    <location>
        <begin position="987"/>
        <end position="997"/>
    </location>
</feature>
<dbReference type="GO" id="GO:0009279">
    <property type="term" value="C:cell outer membrane"/>
    <property type="evidence" value="ECO:0007669"/>
    <property type="project" value="UniProtKB-SubCell"/>
</dbReference>
<evidence type="ECO:0000259" key="12">
    <source>
        <dbReference type="Pfam" id="PF03895"/>
    </source>
</evidence>
<feature type="domain" description="Trimeric autotransporter adhesin YadA-like stalk" evidence="14">
    <location>
        <begin position="4434"/>
        <end position="4471"/>
    </location>
</feature>
<feature type="region of interest" description="Disordered" evidence="11">
    <location>
        <begin position="2863"/>
        <end position="2884"/>
    </location>
</feature>
<dbReference type="Gene3D" id="3.30.1300.30">
    <property type="entry name" value="GSPII I/J protein-like"/>
    <property type="match status" value="1"/>
</dbReference>
<dbReference type="Gene3D" id="2.150.10.10">
    <property type="entry name" value="Serralysin-like metalloprotease, C-terminal"/>
    <property type="match status" value="8"/>
</dbReference>
<feature type="domain" description="Trimeric autotransporter adhesin YadA-like head" evidence="13">
    <location>
        <begin position="550"/>
        <end position="571"/>
    </location>
</feature>
<feature type="region of interest" description="Disordered" evidence="11">
    <location>
        <begin position="3590"/>
        <end position="3644"/>
    </location>
</feature>
<feature type="domain" description="Trimeric autotransporter adhesin YadA-like head" evidence="13">
    <location>
        <begin position="513"/>
        <end position="542"/>
    </location>
</feature>
<evidence type="ECO:0000256" key="11">
    <source>
        <dbReference type="SAM" id="MobiDB-lite"/>
    </source>
</evidence>
<evidence type="ECO:0000259" key="14">
    <source>
        <dbReference type="Pfam" id="PF05662"/>
    </source>
</evidence>
<evidence type="ECO:0000256" key="1">
    <source>
        <dbReference type="ARBA" id="ARBA00004241"/>
    </source>
</evidence>
<proteinExistence type="inferred from homology"/>
<comment type="similarity">
    <text evidence="3">Belongs to the autotransporter-2 (AT-2) (TC 1.B.40) family.</text>
</comment>
<keyword evidence="4" id="KW-0813">Transport</keyword>
<evidence type="ECO:0000313" key="17">
    <source>
        <dbReference type="Proteomes" id="UP000006908"/>
    </source>
</evidence>
<dbReference type="Pfam" id="PF03895">
    <property type="entry name" value="YadA_anchor"/>
    <property type="match status" value="1"/>
</dbReference>
<dbReference type="STRING" id="1005058.UMN179_01565"/>
<reference evidence="16 17" key="1">
    <citation type="journal article" date="2011" name="J. Bacteriol.">
        <title>Complete genome sequence of Gallibacterium anatis strain UMN179, isolated from a laying hen with peritonitis.</title>
        <authorList>
            <person name="Johnson T.J."/>
            <person name="Fernandez-Alarcon C."/>
            <person name="Bojesen A.M."/>
            <person name="Nolan L.K."/>
            <person name="Trampel D.W."/>
            <person name="Seemann T."/>
        </authorList>
    </citation>
    <scope>NUCLEOTIDE SEQUENCE [LARGE SCALE GENOMIC DNA]</scope>
    <source>
        <strain evidence="16 17">UMN179</strain>
    </source>
</reference>
<keyword evidence="9" id="KW-0472">Membrane</keyword>
<feature type="compositionally biased region" description="Basic and acidic residues" evidence="11">
    <location>
        <begin position="1727"/>
        <end position="1736"/>
    </location>
</feature>
<organism evidence="16 17">
    <name type="scientific">Gallibacterium anatis (strain UMN179)</name>
    <name type="common">Pasteurella anatis</name>
    <dbReference type="NCBI Taxonomy" id="1005058"/>
    <lineage>
        <taxon>Bacteria</taxon>
        <taxon>Pseudomonadati</taxon>
        <taxon>Pseudomonadota</taxon>
        <taxon>Gammaproteobacteria</taxon>
        <taxon>Pasteurellales</taxon>
        <taxon>Pasteurellaceae</taxon>
        <taxon>Gallibacterium</taxon>
    </lineage>
</organism>
<protein>
    <submittedName>
        <fullName evidence="16">Putative hemagglutinin</fullName>
    </submittedName>
</protein>
<accession>F4HBU4</accession>
<feature type="region of interest" description="Disordered" evidence="11">
    <location>
        <begin position="987"/>
        <end position="1013"/>
    </location>
</feature>
<dbReference type="KEGG" id="gan:UMN179_01565"/>
<dbReference type="GO" id="GO:0009986">
    <property type="term" value="C:cell surface"/>
    <property type="evidence" value="ECO:0007669"/>
    <property type="project" value="UniProtKB-SubCell"/>
</dbReference>
<evidence type="ECO:0000313" key="16">
    <source>
        <dbReference type="EMBL" id="AEC17582.1"/>
    </source>
</evidence>
<feature type="domain" description="Trimeric autotransporter adhesin YadA-like head" evidence="13">
    <location>
        <begin position="113"/>
        <end position="133"/>
    </location>
</feature>
<feature type="region of interest" description="Disordered" evidence="11">
    <location>
        <begin position="3436"/>
        <end position="3464"/>
    </location>
</feature>
<comment type="subcellular location">
    <subcellularLocation>
        <location evidence="2">Cell outer membrane</location>
    </subcellularLocation>
    <subcellularLocation>
        <location evidence="1">Cell surface</location>
    </subcellularLocation>
</comment>
<evidence type="ECO:0000256" key="2">
    <source>
        <dbReference type="ARBA" id="ARBA00004442"/>
    </source>
</evidence>
<evidence type="ECO:0000259" key="15">
    <source>
        <dbReference type="Pfam" id="PF13018"/>
    </source>
</evidence>
<dbReference type="InterPro" id="IPR008635">
    <property type="entry name" value="Coiled_stalk_dom"/>
</dbReference>
<feature type="compositionally biased region" description="Polar residues" evidence="11">
    <location>
        <begin position="2228"/>
        <end position="2245"/>
    </location>
</feature>
<evidence type="ECO:0000256" key="8">
    <source>
        <dbReference type="ARBA" id="ARBA00022927"/>
    </source>
</evidence>
<dbReference type="Pfam" id="PF13018">
    <property type="entry name" value="ESPR"/>
    <property type="match status" value="1"/>
</dbReference>
<feature type="domain" description="Trimeric autotransporter adhesin YadA-like C-terminal membrane anchor" evidence="12">
    <location>
        <begin position="4485"/>
        <end position="4545"/>
    </location>
</feature>
<feature type="region of interest" description="Disordered" evidence="11">
    <location>
        <begin position="3811"/>
        <end position="3838"/>
    </location>
</feature>
<evidence type="ECO:0000256" key="9">
    <source>
        <dbReference type="ARBA" id="ARBA00023136"/>
    </source>
</evidence>
<dbReference type="PATRIC" id="fig|1005058.3.peg.1558"/>
<dbReference type="InterPro" id="IPR008640">
    <property type="entry name" value="Adhesin_Head_dom"/>
</dbReference>
<feature type="region of interest" description="Disordered" evidence="11">
    <location>
        <begin position="2306"/>
        <end position="2335"/>
    </location>
</feature>
<feature type="region of interest" description="Disordered" evidence="11">
    <location>
        <begin position="2021"/>
        <end position="2043"/>
    </location>
</feature>
<feature type="region of interest" description="Disordered" evidence="11">
    <location>
        <begin position="1717"/>
        <end position="1741"/>
    </location>
</feature>
<gene>
    <name evidence="16" type="ordered locus">UMN179_01565</name>
</gene>
<keyword evidence="6" id="KW-0812">Transmembrane</keyword>
<dbReference type="InterPro" id="IPR024973">
    <property type="entry name" value="ESPR"/>
</dbReference>
<dbReference type="GO" id="GO:0015031">
    <property type="term" value="P:protein transport"/>
    <property type="evidence" value="ECO:0007669"/>
    <property type="project" value="UniProtKB-KW"/>
</dbReference>
<feature type="compositionally biased region" description="Polar residues" evidence="11">
    <location>
        <begin position="1071"/>
        <end position="1083"/>
    </location>
</feature>
<feature type="domain" description="Trimeric autotransporter adhesin YadA-like head" evidence="13">
    <location>
        <begin position="485"/>
        <end position="509"/>
    </location>
</feature>